<evidence type="ECO:0000313" key="3">
    <source>
        <dbReference type="Proteomes" id="UP000235392"/>
    </source>
</evidence>
<protein>
    <recommendedName>
        <fullName evidence="1">Reverse transcriptase Ty1/copia-type domain-containing protein</fullName>
    </recommendedName>
</protein>
<organism evidence="2 3">
    <name type="scientific">Puccinia coronata f. sp. avenae</name>
    <dbReference type="NCBI Taxonomy" id="200324"/>
    <lineage>
        <taxon>Eukaryota</taxon>
        <taxon>Fungi</taxon>
        <taxon>Dikarya</taxon>
        <taxon>Basidiomycota</taxon>
        <taxon>Pucciniomycotina</taxon>
        <taxon>Pucciniomycetes</taxon>
        <taxon>Pucciniales</taxon>
        <taxon>Pucciniaceae</taxon>
        <taxon>Puccinia</taxon>
    </lineage>
</organism>
<proteinExistence type="predicted"/>
<evidence type="ECO:0000259" key="1">
    <source>
        <dbReference type="Pfam" id="PF07727"/>
    </source>
</evidence>
<dbReference type="PANTHER" id="PTHR11439">
    <property type="entry name" value="GAG-POL-RELATED RETROTRANSPOSON"/>
    <property type="match status" value="1"/>
</dbReference>
<comment type="caution">
    <text evidence="2">The sequence shown here is derived from an EMBL/GenBank/DDBJ whole genome shotgun (WGS) entry which is preliminary data.</text>
</comment>
<sequence>MQEEYNSLTQHNFGQLVDLPRGAHEIGDTLRILFTLAVHENLEMEQFDIATAFLNGRMEHDVFIRQAHRQFNIDLKGKLIALGFENSIDDDSLYTLRDGRKFVYIHMHVDDGLVFSNSKSMLDKFRQDFSKVYTLKWNERPSLHLGLKITRDRENNTIMLSQEHYMKEVLSRFGMENSNANSTPLPNNLSLVKADVSDVTLPFQQAIGCLSYAAICTRPDIMYAVNHLARFSAGFDHSHWAAVKHLLQYVKGTIDRDDRQLGMSSNGVDV</sequence>
<dbReference type="PANTHER" id="PTHR11439:SF483">
    <property type="entry name" value="PEPTIDE SYNTHASE GLIP-LIKE, PUTATIVE (AFU_ORTHOLOGUE AFUA_3G12920)-RELATED"/>
    <property type="match status" value="1"/>
</dbReference>
<feature type="domain" description="Reverse transcriptase Ty1/copia-type" evidence="1">
    <location>
        <begin position="64"/>
        <end position="185"/>
    </location>
</feature>
<dbReference type="Proteomes" id="UP000235392">
    <property type="component" value="Unassembled WGS sequence"/>
</dbReference>
<dbReference type="AlphaFoldDB" id="A0A2N5V4K0"/>
<accession>A0A2N5V4K0</accession>
<gene>
    <name evidence="2" type="ORF">PCASD_09122</name>
</gene>
<reference evidence="2 3" key="1">
    <citation type="submission" date="2017-11" db="EMBL/GenBank/DDBJ databases">
        <title>De novo assembly and phasing of dikaryotic genomes from two isolates of Puccinia coronata f. sp. avenae, the causal agent of oat crown rust.</title>
        <authorList>
            <person name="Miller M.E."/>
            <person name="Zhang Y."/>
            <person name="Omidvar V."/>
            <person name="Sperschneider J."/>
            <person name="Schwessinger B."/>
            <person name="Raley C."/>
            <person name="Palmer J.M."/>
            <person name="Garnica D."/>
            <person name="Upadhyaya N."/>
            <person name="Rathjen J."/>
            <person name="Taylor J.M."/>
            <person name="Park R.F."/>
            <person name="Dodds P.N."/>
            <person name="Hirsch C.D."/>
            <person name="Kianian S.F."/>
            <person name="Figueroa M."/>
        </authorList>
    </citation>
    <scope>NUCLEOTIDE SEQUENCE [LARGE SCALE GENOMIC DNA]</scope>
    <source>
        <strain evidence="2">12SD80</strain>
    </source>
</reference>
<dbReference type="Pfam" id="PF07727">
    <property type="entry name" value="RVT_2"/>
    <property type="match status" value="1"/>
</dbReference>
<evidence type="ECO:0000313" key="2">
    <source>
        <dbReference type="EMBL" id="PLW44929.1"/>
    </source>
</evidence>
<dbReference type="InterPro" id="IPR013103">
    <property type="entry name" value="RVT_2"/>
</dbReference>
<dbReference type="EMBL" id="PGCI01000053">
    <property type="protein sequence ID" value="PLW44929.1"/>
    <property type="molecule type" value="Genomic_DNA"/>
</dbReference>
<name>A0A2N5V4K0_9BASI</name>